<keyword evidence="2" id="KW-1133">Transmembrane helix</keyword>
<evidence type="ECO:0000313" key="4">
    <source>
        <dbReference type="EMBL" id="PKY09323.1"/>
    </source>
</evidence>
<keyword evidence="5" id="KW-1185">Reference proteome</keyword>
<comment type="caution">
    <text evidence="4">The sequence shown here is derived from an EMBL/GenBank/DDBJ whole genome shotgun (WGS) entry which is preliminary data.</text>
</comment>
<evidence type="ECO:0000313" key="5">
    <source>
        <dbReference type="Proteomes" id="UP000234254"/>
    </source>
</evidence>
<organism evidence="4 5">
    <name type="scientific">Aspergillus campestris (strain IBT 28561)</name>
    <dbReference type="NCBI Taxonomy" id="1392248"/>
    <lineage>
        <taxon>Eukaryota</taxon>
        <taxon>Fungi</taxon>
        <taxon>Dikarya</taxon>
        <taxon>Ascomycota</taxon>
        <taxon>Pezizomycotina</taxon>
        <taxon>Eurotiomycetes</taxon>
        <taxon>Eurotiomycetidae</taxon>
        <taxon>Eurotiales</taxon>
        <taxon>Aspergillaceae</taxon>
        <taxon>Aspergillus</taxon>
        <taxon>Aspergillus subgen. Circumdati</taxon>
    </lineage>
</organism>
<dbReference type="PANTHER" id="PTHR35859">
    <property type="entry name" value="NONSELECTIVE CATION CHANNEL PROTEIN"/>
    <property type="match status" value="1"/>
</dbReference>
<dbReference type="Proteomes" id="UP000234254">
    <property type="component" value="Unassembled WGS sequence"/>
</dbReference>
<feature type="transmembrane region" description="Helical" evidence="2">
    <location>
        <begin position="388"/>
        <end position="412"/>
    </location>
</feature>
<protein>
    <recommendedName>
        <fullName evidence="3">Calcium channel YVC1-like C-terminal transmembrane domain-containing protein</fullName>
    </recommendedName>
</protein>
<feature type="transmembrane region" description="Helical" evidence="2">
    <location>
        <begin position="287"/>
        <end position="304"/>
    </location>
</feature>
<feature type="compositionally biased region" description="Low complexity" evidence="1">
    <location>
        <begin position="1"/>
        <end position="12"/>
    </location>
</feature>
<evidence type="ECO:0000256" key="2">
    <source>
        <dbReference type="SAM" id="Phobius"/>
    </source>
</evidence>
<dbReference type="GeneID" id="36546102"/>
<dbReference type="EMBL" id="MSFM01000001">
    <property type="protein sequence ID" value="PKY09323.1"/>
    <property type="molecule type" value="Genomic_DNA"/>
</dbReference>
<dbReference type="Pfam" id="PF23317">
    <property type="entry name" value="YVC1_C"/>
    <property type="match status" value="1"/>
</dbReference>
<accession>A0A2I1DHH5</accession>
<feature type="compositionally biased region" description="Polar residues" evidence="1">
    <location>
        <begin position="603"/>
        <end position="623"/>
    </location>
</feature>
<feature type="transmembrane region" description="Helical" evidence="2">
    <location>
        <begin position="311"/>
        <end position="328"/>
    </location>
</feature>
<dbReference type="InterPro" id="IPR056336">
    <property type="entry name" value="YVC1_C"/>
</dbReference>
<keyword evidence="2" id="KW-0812">Transmembrane</keyword>
<dbReference type="RefSeq" id="XP_024697917.1">
    <property type="nucleotide sequence ID" value="XM_024838578.1"/>
</dbReference>
<keyword evidence="2" id="KW-0472">Membrane</keyword>
<proteinExistence type="predicted"/>
<feature type="domain" description="Calcium channel YVC1-like C-terminal transmembrane" evidence="3">
    <location>
        <begin position="293"/>
        <end position="583"/>
    </location>
</feature>
<feature type="transmembrane region" description="Helical" evidence="2">
    <location>
        <begin position="475"/>
        <end position="499"/>
    </location>
</feature>
<reference evidence="4" key="1">
    <citation type="submission" date="2016-12" db="EMBL/GenBank/DDBJ databases">
        <title>The genomes of Aspergillus section Nigri reveals drivers in fungal speciation.</title>
        <authorList>
            <consortium name="DOE Joint Genome Institute"/>
            <person name="Vesth T.C."/>
            <person name="Nybo J."/>
            <person name="Theobald S."/>
            <person name="Brandl J."/>
            <person name="Frisvad J.C."/>
            <person name="Nielsen K.F."/>
            <person name="Lyhne E.K."/>
            <person name="Kogle M.E."/>
            <person name="Kuo A."/>
            <person name="Riley R."/>
            <person name="Clum A."/>
            <person name="Nolan M."/>
            <person name="Lipzen A."/>
            <person name="Salamov A."/>
            <person name="Henrissat B."/>
            <person name="Wiebenga A."/>
            <person name="De vries R.P."/>
            <person name="Grigoriev I.V."/>
            <person name="Mortensen U.H."/>
            <person name="Andersen M.R."/>
            <person name="Baker S.E."/>
        </authorList>
    </citation>
    <scope>NUCLEOTIDE SEQUENCE</scope>
    <source>
        <strain evidence="4">IBT 28561</strain>
    </source>
</reference>
<dbReference type="OrthoDB" id="310870at2759"/>
<dbReference type="InterPro" id="IPR052971">
    <property type="entry name" value="TRP_calcium_channel"/>
</dbReference>
<name>A0A2I1DHH5_ASPC2</name>
<dbReference type="AlphaFoldDB" id="A0A2I1DHH5"/>
<feature type="transmembrane region" description="Helical" evidence="2">
    <location>
        <begin position="562"/>
        <end position="581"/>
    </location>
</feature>
<gene>
    <name evidence="4" type="ORF">P168DRAFT_301855</name>
</gene>
<feature type="region of interest" description="Disordered" evidence="1">
    <location>
        <begin position="1"/>
        <end position="20"/>
    </location>
</feature>
<sequence length="692" mass="78877">MASSIMDSSSQSLPPETGVPEIPIIEDEEPLIDVVRKLYNFLILAICDVSYTFDQMRSTPHGHNLRCLIHSLAEESRNPRIISALMILKWQFSKTAEWDWGLNESRGYACEYIAWQFLCHLDQRETIQFLLKELETPTPFGNNFAGVDRDPFGLPLRVGGQNRQDEGVRTPLLLQSSSFYRFFGGRRQATGYFDEEGQEGDDAPKRAYELERYSLFFGLNALEIAVIAQAKKFLSQKVVQRVTDKIWKGEIVFWDTLNVHSTKRPHFFDKSTSDLYSRLRVPVYRKTFEAAFFVSFLLLYYAVLVERKSTGIGIFETLMYFWIAAFAYDELSDMADAGMLFYQMDFWKLWNLGIMGTGLAFVVARIVGLAKESGYITDLSFDILSLEALFLVPRICSLVSLNSYFGSLIPVLKEMTKAFFRFMPVVVVLYIGFLTTFTMLARDRLSLRQMSWILVKVFFGSNVLGFDIAHDISPIFGYVLMLMFVCMTNLLLISSLVSLMSMSLEGVMSHAREEYLFQLSIYVLESSNSRRLTHFLPPFNLIPLLCIRPMRLFLSAGHIRRVRIILLRATHLPFVALIWAYESSRRHFPRRRQSQFPLRSVAPRNSLSRPSSTRTGRAPSTQRPHAASGLATDVRPLGAGKPKAHTSPGPHPEARGLDPGRADIADMIDEVEQLRTQVERVAATVACHQRGR</sequence>
<feature type="region of interest" description="Disordered" evidence="1">
    <location>
        <begin position="592"/>
        <end position="660"/>
    </location>
</feature>
<dbReference type="VEuPathDB" id="FungiDB:P168DRAFT_301855"/>
<evidence type="ECO:0000259" key="3">
    <source>
        <dbReference type="Pfam" id="PF23317"/>
    </source>
</evidence>
<feature type="transmembrane region" description="Helical" evidence="2">
    <location>
        <begin position="348"/>
        <end position="367"/>
    </location>
</feature>
<dbReference type="PANTHER" id="PTHR35859:SF5">
    <property type="entry name" value="ION TRANSPORT DOMAIN-CONTAINING PROTEIN"/>
    <property type="match status" value="1"/>
</dbReference>
<feature type="transmembrane region" description="Helical" evidence="2">
    <location>
        <begin position="418"/>
        <end position="440"/>
    </location>
</feature>
<evidence type="ECO:0000256" key="1">
    <source>
        <dbReference type="SAM" id="MobiDB-lite"/>
    </source>
</evidence>